<protein>
    <submittedName>
        <fullName evidence="2">Demethylrebeccamycin-D-glucose O-methyltransferase</fullName>
    </submittedName>
</protein>
<dbReference type="GO" id="GO:0008168">
    <property type="term" value="F:methyltransferase activity"/>
    <property type="evidence" value="ECO:0007669"/>
    <property type="project" value="UniProtKB-KW"/>
</dbReference>
<name>A0A653EEC8_9MYCO</name>
<keyword evidence="2" id="KW-0808">Transferase</keyword>
<feature type="domain" description="Methyltransferase" evidence="1">
    <location>
        <begin position="52"/>
        <end position="146"/>
    </location>
</feature>
<dbReference type="InterPro" id="IPR041698">
    <property type="entry name" value="Methyltransf_25"/>
</dbReference>
<dbReference type="RefSeq" id="WP_239656777.1">
    <property type="nucleotide sequence ID" value="NZ_CAJMWJ010000001.1"/>
</dbReference>
<dbReference type="EMBL" id="LR589069">
    <property type="protein sequence ID" value="VTO95662.1"/>
    <property type="molecule type" value="Genomic_DNA"/>
</dbReference>
<dbReference type="CDD" id="cd02440">
    <property type="entry name" value="AdoMet_MTases"/>
    <property type="match status" value="1"/>
</dbReference>
<gene>
    <name evidence="2" type="primary">rebM_2</name>
    <name evidence="2" type="ORF">BIN_B_01144</name>
</gene>
<sequence length="240" mass="26807">MPIPLPPFNNDTTTYSWLHGWYYENVVAPAVLYTSYVIDEHFLEYLPSGAHILDVGSGGAQFTKHIADRRPDVTIIGIDLSQPQIRRAGKRMRDYGDRVQFQLGDATHLQFEDCSFDGVISYGSIKHWTSRDTGLAECIRVLKPSGPLLIVEVDRSMTFENAYAFVSRYRAPRFLRGPMLAMFRTWVAGRSIDMEDARAIASGLDLIDNDSRRIPNSPLLRISGRRAPAKAGSPAISSSA</sequence>
<evidence type="ECO:0000313" key="2">
    <source>
        <dbReference type="EMBL" id="VTO95662.1"/>
    </source>
</evidence>
<evidence type="ECO:0000259" key="1">
    <source>
        <dbReference type="Pfam" id="PF13649"/>
    </source>
</evidence>
<dbReference type="PANTHER" id="PTHR43591">
    <property type="entry name" value="METHYLTRANSFERASE"/>
    <property type="match status" value="1"/>
</dbReference>
<organism evidence="2">
    <name type="scientific">Mycobacterium riyadhense</name>
    <dbReference type="NCBI Taxonomy" id="486698"/>
    <lineage>
        <taxon>Bacteria</taxon>
        <taxon>Bacillati</taxon>
        <taxon>Actinomycetota</taxon>
        <taxon>Actinomycetes</taxon>
        <taxon>Mycobacteriales</taxon>
        <taxon>Mycobacteriaceae</taxon>
        <taxon>Mycobacterium</taxon>
    </lineage>
</organism>
<dbReference type="Pfam" id="PF13649">
    <property type="entry name" value="Methyltransf_25"/>
    <property type="match status" value="1"/>
</dbReference>
<dbReference type="GeneID" id="93493557"/>
<dbReference type="InterPro" id="IPR029063">
    <property type="entry name" value="SAM-dependent_MTases_sf"/>
</dbReference>
<accession>A0A653EEC8</accession>
<dbReference type="GO" id="GO:0032259">
    <property type="term" value="P:methylation"/>
    <property type="evidence" value="ECO:0007669"/>
    <property type="project" value="UniProtKB-KW"/>
</dbReference>
<proteinExistence type="predicted"/>
<dbReference type="AlphaFoldDB" id="A0A653EEC8"/>
<dbReference type="SUPFAM" id="SSF53335">
    <property type="entry name" value="S-adenosyl-L-methionine-dependent methyltransferases"/>
    <property type="match status" value="1"/>
</dbReference>
<keyword evidence="2" id="KW-0489">Methyltransferase</keyword>
<reference evidence="2" key="1">
    <citation type="submission" date="2019-05" db="EMBL/GenBank/DDBJ databases">
        <authorList>
            <person name="Naeem R."/>
            <person name="Antony C."/>
            <person name="Guan Q."/>
        </authorList>
    </citation>
    <scope>NUCLEOTIDE SEQUENCE</scope>
    <source>
        <strain evidence="2">2</strain>
    </source>
</reference>
<dbReference type="Gene3D" id="3.40.50.150">
    <property type="entry name" value="Vaccinia Virus protein VP39"/>
    <property type="match status" value="1"/>
</dbReference>